<organism evidence="2 3">
    <name type="scientific">Pseudodesulfovibrio cashew</name>
    <dbReference type="NCBI Taxonomy" id="2678688"/>
    <lineage>
        <taxon>Bacteria</taxon>
        <taxon>Pseudomonadati</taxon>
        <taxon>Thermodesulfobacteriota</taxon>
        <taxon>Desulfovibrionia</taxon>
        <taxon>Desulfovibrionales</taxon>
        <taxon>Desulfovibrionaceae</taxon>
    </lineage>
</organism>
<reference evidence="2 3" key="1">
    <citation type="submission" date="2019-11" db="EMBL/GenBank/DDBJ databases">
        <authorList>
            <person name="Zheng R.K."/>
            <person name="Sun C.M."/>
        </authorList>
    </citation>
    <scope>NUCLEOTIDE SEQUENCE [LARGE SCALE GENOMIC DNA]</scope>
    <source>
        <strain evidence="2 3">SRB007</strain>
    </source>
</reference>
<evidence type="ECO:0000313" key="2">
    <source>
        <dbReference type="EMBL" id="QGY41973.1"/>
    </source>
</evidence>
<dbReference type="EMBL" id="CP046400">
    <property type="protein sequence ID" value="QGY41973.1"/>
    <property type="molecule type" value="Genomic_DNA"/>
</dbReference>
<sequence length="65" mass="6953">MLFLTLCITPLDAHAYIGPGAGLSAIGSFLALVAAVVAAIFGFLWYPIKRMVRSRKANASDNKEN</sequence>
<evidence type="ECO:0000256" key="1">
    <source>
        <dbReference type="SAM" id="Phobius"/>
    </source>
</evidence>
<keyword evidence="1" id="KW-0812">Transmembrane</keyword>
<gene>
    <name evidence="2" type="ORF">GM415_03430</name>
</gene>
<keyword evidence="1" id="KW-1133">Transmembrane helix</keyword>
<dbReference type="KEGG" id="psel:GM415_03430"/>
<dbReference type="Proteomes" id="UP000428328">
    <property type="component" value="Chromosome"/>
</dbReference>
<feature type="transmembrane region" description="Helical" evidence="1">
    <location>
        <begin position="25"/>
        <end position="46"/>
    </location>
</feature>
<accession>A0A6I6JPN2</accession>
<name>A0A6I6JPN2_9BACT</name>
<keyword evidence="3" id="KW-1185">Reference proteome</keyword>
<evidence type="ECO:0000313" key="3">
    <source>
        <dbReference type="Proteomes" id="UP000428328"/>
    </source>
</evidence>
<dbReference type="AlphaFoldDB" id="A0A6I6JPN2"/>
<protein>
    <submittedName>
        <fullName evidence="2">Uncharacterized protein</fullName>
    </submittedName>
</protein>
<keyword evidence="1" id="KW-0472">Membrane</keyword>
<proteinExistence type="predicted"/>